<dbReference type="Proteomes" id="UP000002010">
    <property type="component" value="Chromosome"/>
</dbReference>
<reference evidence="2 3" key="1">
    <citation type="journal article" date="2009" name="PLoS Genet.">
        <title>The complete genome and proteome of Laribacter hongkongensis reveal potential mechanisms for adaptations to different temperatures and habitats.</title>
        <authorList>
            <person name="Woo P.C."/>
            <person name="Lau S.K."/>
            <person name="Tse H."/>
            <person name="Teng J.L."/>
            <person name="Curreem S.O."/>
            <person name="Tsang A.K."/>
            <person name="Fan R.Y."/>
            <person name="Wong G.K."/>
            <person name="Huang Y."/>
            <person name="Loman N.J."/>
            <person name="Snyder L.A."/>
            <person name="Cai J.J."/>
            <person name="Huang J.D."/>
            <person name="Mak W."/>
            <person name="Pallen M.J."/>
            <person name="Lok S."/>
            <person name="Yuen K.Y."/>
        </authorList>
    </citation>
    <scope>NUCLEOTIDE SEQUENCE [LARGE SCALE GENOMIC DNA]</scope>
    <source>
        <strain evidence="2 3">HLHK9</strain>
    </source>
</reference>
<name>C1D873_LARHH</name>
<keyword evidence="3" id="KW-1185">Reference proteome</keyword>
<dbReference type="eggNOG" id="ENOG502ZE4Q">
    <property type="taxonomic scope" value="Bacteria"/>
</dbReference>
<dbReference type="KEGG" id="lhk:LHK_01678"/>
<sequence>MQPNPITALAAPSRPKTASERVRELLPDIEAAINRGVPHKAILAALADDGFEMSSDVFRTVLARARAAARKTGKPPDKEPHHQTKTQRPPPLPAATSKQESQFNWQQHRDNKPDW</sequence>
<gene>
    <name evidence="2" type="ordered locus">LHK_01678</name>
</gene>
<dbReference type="STRING" id="557598.LHK_01678"/>
<dbReference type="AlphaFoldDB" id="C1D873"/>
<feature type="compositionally biased region" description="Polar residues" evidence="1">
    <location>
        <begin position="96"/>
        <end position="106"/>
    </location>
</feature>
<organism evidence="2 3">
    <name type="scientific">Laribacter hongkongensis (strain HLHK9)</name>
    <dbReference type="NCBI Taxonomy" id="557598"/>
    <lineage>
        <taxon>Bacteria</taxon>
        <taxon>Pseudomonadati</taxon>
        <taxon>Pseudomonadota</taxon>
        <taxon>Betaproteobacteria</taxon>
        <taxon>Neisseriales</taxon>
        <taxon>Aquaspirillaceae</taxon>
        <taxon>Laribacter</taxon>
    </lineage>
</organism>
<evidence type="ECO:0000313" key="2">
    <source>
        <dbReference type="EMBL" id="ACO74663.1"/>
    </source>
</evidence>
<evidence type="ECO:0000313" key="3">
    <source>
        <dbReference type="Proteomes" id="UP000002010"/>
    </source>
</evidence>
<accession>C1D873</accession>
<protein>
    <submittedName>
        <fullName evidence="2">Uncharacterized protein</fullName>
    </submittedName>
</protein>
<dbReference type="EMBL" id="CP001154">
    <property type="protein sequence ID" value="ACO74663.1"/>
    <property type="molecule type" value="Genomic_DNA"/>
</dbReference>
<feature type="region of interest" description="Disordered" evidence="1">
    <location>
        <begin position="1"/>
        <end position="21"/>
    </location>
</feature>
<proteinExistence type="predicted"/>
<dbReference type="HOGENOM" id="CLU_2105904_0_0_4"/>
<feature type="region of interest" description="Disordered" evidence="1">
    <location>
        <begin position="66"/>
        <end position="115"/>
    </location>
</feature>
<evidence type="ECO:0000256" key="1">
    <source>
        <dbReference type="SAM" id="MobiDB-lite"/>
    </source>
</evidence>